<dbReference type="Proteomes" id="UP001189429">
    <property type="component" value="Unassembled WGS sequence"/>
</dbReference>
<dbReference type="EMBL" id="CAUYUJ010004871">
    <property type="protein sequence ID" value="CAK0811322.1"/>
    <property type="molecule type" value="Genomic_DNA"/>
</dbReference>
<protein>
    <recommendedName>
        <fullName evidence="3">Anaphase-promoting complex subunit 1</fullName>
    </recommendedName>
</protein>
<comment type="caution">
    <text evidence="1">The sequence shown here is derived from an EMBL/GenBank/DDBJ whole genome shotgun (WGS) entry which is preliminary data.</text>
</comment>
<keyword evidence="2" id="KW-1185">Reference proteome</keyword>
<evidence type="ECO:0000313" key="1">
    <source>
        <dbReference type="EMBL" id="CAK0811322.1"/>
    </source>
</evidence>
<proteinExistence type="predicted"/>
<name>A0ABN9QZH3_9DINO</name>
<feature type="non-terminal residue" evidence="1">
    <location>
        <position position="136"/>
    </location>
</feature>
<feature type="non-terminal residue" evidence="1">
    <location>
        <position position="1"/>
    </location>
</feature>
<sequence>ALWICPGSEEWRARCAEQLRAALPADGAALVESAAGAVMLGAAEGAAVELRRLHRAGLPAPAGLPPLLPSLLERCLGLLRGPPDAWRQAARRALDPAQLAGGPAARFESALVLHVAALRCGLASGHAAVVRRAARE</sequence>
<reference evidence="1" key="1">
    <citation type="submission" date="2023-10" db="EMBL/GenBank/DDBJ databases">
        <authorList>
            <person name="Chen Y."/>
            <person name="Shah S."/>
            <person name="Dougan E. K."/>
            <person name="Thang M."/>
            <person name="Chan C."/>
        </authorList>
    </citation>
    <scope>NUCLEOTIDE SEQUENCE [LARGE SCALE GENOMIC DNA]</scope>
</reference>
<evidence type="ECO:0008006" key="3">
    <source>
        <dbReference type="Google" id="ProtNLM"/>
    </source>
</evidence>
<organism evidence="1 2">
    <name type="scientific">Prorocentrum cordatum</name>
    <dbReference type="NCBI Taxonomy" id="2364126"/>
    <lineage>
        <taxon>Eukaryota</taxon>
        <taxon>Sar</taxon>
        <taxon>Alveolata</taxon>
        <taxon>Dinophyceae</taxon>
        <taxon>Prorocentrales</taxon>
        <taxon>Prorocentraceae</taxon>
        <taxon>Prorocentrum</taxon>
    </lineage>
</organism>
<gene>
    <name evidence="1" type="ORF">PCOR1329_LOCUS15960</name>
</gene>
<evidence type="ECO:0000313" key="2">
    <source>
        <dbReference type="Proteomes" id="UP001189429"/>
    </source>
</evidence>
<accession>A0ABN9QZH3</accession>